<organism evidence="1 2">
    <name type="scientific">Racocetra fulgida</name>
    <dbReference type="NCBI Taxonomy" id="60492"/>
    <lineage>
        <taxon>Eukaryota</taxon>
        <taxon>Fungi</taxon>
        <taxon>Fungi incertae sedis</taxon>
        <taxon>Mucoromycota</taxon>
        <taxon>Glomeromycotina</taxon>
        <taxon>Glomeromycetes</taxon>
        <taxon>Diversisporales</taxon>
        <taxon>Gigasporaceae</taxon>
        <taxon>Racocetra</taxon>
    </lineage>
</organism>
<reference evidence="1" key="1">
    <citation type="submission" date="2021-06" db="EMBL/GenBank/DDBJ databases">
        <authorList>
            <person name="Kallberg Y."/>
            <person name="Tangrot J."/>
            <person name="Rosling A."/>
        </authorList>
    </citation>
    <scope>NUCLEOTIDE SEQUENCE</scope>
    <source>
        <strain evidence="1">IN212</strain>
    </source>
</reference>
<dbReference type="AlphaFoldDB" id="A0A9N9PED0"/>
<comment type="caution">
    <text evidence="1">The sequence shown here is derived from an EMBL/GenBank/DDBJ whole genome shotgun (WGS) entry which is preliminary data.</text>
</comment>
<keyword evidence="2" id="KW-1185">Reference proteome</keyword>
<dbReference type="EMBL" id="CAJVPZ010086694">
    <property type="protein sequence ID" value="CAG8812269.1"/>
    <property type="molecule type" value="Genomic_DNA"/>
</dbReference>
<feature type="non-terminal residue" evidence="1">
    <location>
        <position position="1"/>
    </location>
</feature>
<feature type="non-terminal residue" evidence="1">
    <location>
        <position position="116"/>
    </location>
</feature>
<evidence type="ECO:0000313" key="2">
    <source>
        <dbReference type="Proteomes" id="UP000789396"/>
    </source>
</evidence>
<gene>
    <name evidence="1" type="ORF">RFULGI_LOCUS18884</name>
</gene>
<dbReference type="Proteomes" id="UP000789396">
    <property type="component" value="Unassembled WGS sequence"/>
</dbReference>
<evidence type="ECO:0000313" key="1">
    <source>
        <dbReference type="EMBL" id="CAG8812269.1"/>
    </source>
</evidence>
<accession>A0A9N9PED0</accession>
<dbReference type="OrthoDB" id="10602742at2759"/>
<proteinExistence type="predicted"/>
<name>A0A9N9PED0_9GLOM</name>
<protein>
    <submittedName>
        <fullName evidence="1">18505_t:CDS:1</fullName>
    </submittedName>
</protein>
<sequence>TNIDYLKTSNLSYNAFENSTLIASGSRSIIDVIANDIESTTTQTLFKYAESSILIKSNDVSASKSSETSVEAVVVVDSSCDKKKSSYQPDCIDLDAQDNKKADLSDFENDDETENS</sequence>